<dbReference type="PROSITE" id="PS50104">
    <property type="entry name" value="TIR"/>
    <property type="match status" value="1"/>
</dbReference>
<dbReference type="InterPro" id="IPR057263">
    <property type="entry name" value="COR-B"/>
</dbReference>
<evidence type="ECO:0000313" key="5">
    <source>
        <dbReference type="RefSeq" id="XP_012936376.2"/>
    </source>
</evidence>
<dbReference type="SUPFAM" id="SSF52200">
    <property type="entry name" value="Toll/Interleukin receptor TIR domain"/>
    <property type="match status" value="1"/>
</dbReference>
<evidence type="ECO:0000313" key="4">
    <source>
        <dbReference type="Proteomes" id="UP000694888"/>
    </source>
</evidence>
<feature type="compositionally biased region" description="Basic and acidic residues" evidence="2">
    <location>
        <begin position="1018"/>
        <end position="1037"/>
    </location>
</feature>
<dbReference type="RefSeq" id="XP_012936376.2">
    <property type="nucleotide sequence ID" value="XM_013080922.2"/>
</dbReference>
<organism evidence="4 5">
    <name type="scientific">Aplysia californica</name>
    <name type="common">California sea hare</name>
    <dbReference type="NCBI Taxonomy" id="6500"/>
    <lineage>
        <taxon>Eukaryota</taxon>
        <taxon>Metazoa</taxon>
        <taxon>Spiralia</taxon>
        <taxon>Lophotrochozoa</taxon>
        <taxon>Mollusca</taxon>
        <taxon>Gastropoda</taxon>
        <taxon>Heterobranchia</taxon>
        <taxon>Euthyneura</taxon>
        <taxon>Tectipleura</taxon>
        <taxon>Aplysiida</taxon>
        <taxon>Aplysioidea</taxon>
        <taxon>Aplysiidae</taxon>
        <taxon>Aplysia</taxon>
    </lineage>
</organism>
<name>A0ABM0ZX82_APLCA</name>
<dbReference type="Gene3D" id="3.40.50.10140">
    <property type="entry name" value="Toll/interleukin-1 receptor homology (TIR) domain"/>
    <property type="match status" value="1"/>
</dbReference>
<dbReference type="Pfam" id="PF25497">
    <property type="entry name" value="COR-B"/>
    <property type="match status" value="1"/>
</dbReference>
<feature type="domain" description="TIR" evidence="3">
    <location>
        <begin position="522"/>
        <end position="674"/>
    </location>
</feature>
<feature type="compositionally biased region" description="Low complexity" evidence="2">
    <location>
        <begin position="1064"/>
        <end position="1093"/>
    </location>
</feature>
<dbReference type="Proteomes" id="UP000694888">
    <property type="component" value="Unplaced"/>
</dbReference>
<dbReference type="Pfam" id="PF16095">
    <property type="entry name" value="COR-A"/>
    <property type="match status" value="1"/>
</dbReference>
<dbReference type="Gene3D" id="3.30.310.200">
    <property type="match status" value="1"/>
</dbReference>
<dbReference type="GeneID" id="106011403"/>
<dbReference type="PANTHER" id="PTHR47508">
    <property type="entry name" value="SAM DOMAIN-CONTAINING PROTEIN-RELATED"/>
    <property type="match status" value="1"/>
</dbReference>
<dbReference type="Pfam" id="PF13676">
    <property type="entry name" value="TIR_2"/>
    <property type="match status" value="1"/>
</dbReference>
<dbReference type="InterPro" id="IPR035897">
    <property type="entry name" value="Toll_tir_struct_dom_sf"/>
</dbReference>
<protein>
    <submittedName>
        <fullName evidence="5">Uncharacterized protein LOC106011403</fullName>
    </submittedName>
</protein>
<sequence>MERYPQIAGFHFVSSLVGTGIQELEKELLRVTLEQKNMGEKVPKVWLNMEKKILAARAQTSILPWKVIKDFGMEVGIYDEKDIREAIQFLHELGTVQYFDNDFLRQQVVINPQWIVNVMSCVVSVKNSPIQDHHGRFLHRYIPDIWCSYPEELHQWLLQLTEEFDLTFPLPKENVNIVPCLLPQEVPSELDWPVLDDMKVVRETKMVYKFTYLPAGLFNRAQVRLFQFSDGKFIWKRGSLLNKNKHLALIQQTSDSELLVKVQGPRPENVVLLIHEIFESLIQESFHGVIYDFLLPCPDCIMKEGTLEPSLFEGSLVRRAREHRAPFLQCRKYFHTISMAQLFEIMPTDSASDFDAHLQSSLAIMQQLSQGLSTDCAVIYSSLDVADDNDSVRINPAWVKRDLEKAGLSCWFSDDMDNTLVEDVMMALKNCKIVVALVSDNFESDDKSHDLLLYTMDTLSKNYIIVVVGDSLAWQNTDLGMRIGKQESMVMIKNKSRYSSRVEEMVTGVKAKLGSIHSQVQQHPSVFISYCWTNSQHAKSRGTNCPPEALGWGDPREIKEKLEERGLTCWLDFDQPAAGKGLFKNITEGIRNSKVMVACVSDEYVKSDNCMMELRFGVLNMGLPTVICVVGTGKEWEYSEVGILMHRAKAAKVFFQEENPEAMDVLEKFIRERLPENSDQLIQKQTAEIAMRTLQEQQKDPKKKKKNTNSANVAIKEEYELMQRKFMRHIISYVSSMDVVPAPRLIIIDFEKVAKGVVKKSSQNDMDSSESHSKHSSLRPTLRPKTASRSSRLINVVLDEEEEKWEGEPFCLKVMCEHEEGWHICKTSMPLKMNEELKGHLKGCSPYMARMFAILRQSAVSLNCFEGPIGQKFTQWIEQNALEHVNFLESYGALRNKLVEDSETESGSVVCQLHRCHLPTGKIYWLCDKHSNGPRIAKLSTESASSSEVGRVLYEEDTKMRDNLEQSETYKQKKSGSRPVNKVELPPLDFSVPETSANDVDDKILMAALAANKAAAENNKETKRQTSEPANEKDNKETNQQLLEPAPSGQANQGKRLSVHNRNSAKGSPSPSPSPQTSGSQAGGTTPTGSASSKAKRTSMKGAASAVSATSKNNTSKTCVLQ</sequence>
<accession>A0ABM0ZX82</accession>
<feature type="region of interest" description="Disordered" evidence="2">
    <location>
        <begin position="1014"/>
        <end position="1122"/>
    </location>
</feature>
<feature type="region of interest" description="Disordered" evidence="2">
    <location>
        <begin position="761"/>
        <end position="787"/>
    </location>
</feature>
<gene>
    <name evidence="5" type="primary">LOC106011403</name>
</gene>
<proteinExistence type="predicted"/>
<evidence type="ECO:0000259" key="3">
    <source>
        <dbReference type="PROSITE" id="PS50104"/>
    </source>
</evidence>
<dbReference type="PANTHER" id="PTHR47508:SF1">
    <property type="entry name" value="NON-SPECIFIC SERINE_THREONINE PROTEIN KINASE"/>
    <property type="match status" value="1"/>
</dbReference>
<feature type="compositionally biased region" description="Polar residues" evidence="2">
    <location>
        <begin position="1107"/>
        <end position="1122"/>
    </location>
</feature>
<dbReference type="InterPro" id="IPR000157">
    <property type="entry name" value="TIR_dom"/>
</dbReference>
<evidence type="ECO:0000256" key="2">
    <source>
        <dbReference type="SAM" id="MobiDB-lite"/>
    </source>
</evidence>
<evidence type="ECO:0000256" key="1">
    <source>
        <dbReference type="ARBA" id="ARBA00022737"/>
    </source>
</evidence>
<reference evidence="5" key="1">
    <citation type="submission" date="2025-08" db="UniProtKB">
        <authorList>
            <consortium name="RefSeq"/>
        </authorList>
    </citation>
    <scope>IDENTIFICATION</scope>
</reference>
<keyword evidence="1" id="KW-0677">Repeat</keyword>
<feature type="compositionally biased region" description="Basic and acidic residues" evidence="2">
    <location>
        <begin position="953"/>
        <end position="971"/>
    </location>
</feature>
<dbReference type="Gene3D" id="1.10.10.10">
    <property type="entry name" value="Winged helix-like DNA-binding domain superfamily/Winged helix DNA-binding domain"/>
    <property type="match status" value="1"/>
</dbReference>
<feature type="region of interest" description="Disordered" evidence="2">
    <location>
        <begin position="947"/>
        <end position="995"/>
    </location>
</feature>
<dbReference type="InterPro" id="IPR036388">
    <property type="entry name" value="WH-like_DNA-bd_sf"/>
</dbReference>
<keyword evidence="4" id="KW-1185">Reference proteome</keyword>
<dbReference type="InterPro" id="IPR032171">
    <property type="entry name" value="COR-A"/>
</dbReference>